<evidence type="ECO:0000313" key="8">
    <source>
        <dbReference type="Proteomes" id="UP001139486"/>
    </source>
</evidence>
<dbReference type="InterPro" id="IPR036271">
    <property type="entry name" value="Tet_transcr_reg_TetR-rel_C_sf"/>
</dbReference>
<dbReference type="InterPro" id="IPR009057">
    <property type="entry name" value="Homeodomain-like_sf"/>
</dbReference>
<evidence type="ECO:0000256" key="4">
    <source>
        <dbReference type="PROSITE-ProRule" id="PRU00335"/>
    </source>
</evidence>
<dbReference type="PROSITE" id="PS50977">
    <property type="entry name" value="HTH_TETR_2"/>
    <property type="match status" value="1"/>
</dbReference>
<comment type="caution">
    <text evidence="7">The sequence shown here is derived from an EMBL/GenBank/DDBJ whole genome shotgun (WGS) entry which is preliminary data.</text>
</comment>
<dbReference type="Proteomes" id="UP001139486">
    <property type="component" value="Unassembled WGS sequence"/>
</dbReference>
<dbReference type="EMBL" id="JAMLDY010000001">
    <property type="protein sequence ID" value="MCP3733476.1"/>
    <property type="molecule type" value="Genomic_DNA"/>
</dbReference>
<dbReference type="PANTHER" id="PTHR30055">
    <property type="entry name" value="HTH-TYPE TRANSCRIPTIONAL REGULATOR RUTR"/>
    <property type="match status" value="1"/>
</dbReference>
<sequence length="222" mass="24127">MNRIDDGQPVPAKPTGRRGRPSRAEEQVITRAIVDAALALFLADGYGATSMKRVSEAAAVAPNTLYARFPEKSVLFRAIVEWQVASWQERSPPRRAPAGAPLQAILEACALGMMEALEDGEISALTRLLAQEASRFPELAGIWYDSTVRIFEEEVHDRVASAPDRAFAPEDVRDIIATLVEAVIGHMHQRVLVIGSPEPDGLTTAAARIARVVARGWTRHAG</sequence>
<gene>
    <name evidence="7" type="ORF">M9979_01065</name>
</gene>
<feature type="domain" description="HTH tetR-type" evidence="6">
    <location>
        <begin position="27"/>
        <end position="87"/>
    </location>
</feature>
<accession>A0A9X2HSG2</accession>
<dbReference type="SUPFAM" id="SSF46689">
    <property type="entry name" value="Homeodomain-like"/>
    <property type="match status" value="1"/>
</dbReference>
<dbReference type="PANTHER" id="PTHR30055:SF234">
    <property type="entry name" value="HTH-TYPE TRANSCRIPTIONAL REGULATOR BETI"/>
    <property type="match status" value="1"/>
</dbReference>
<organism evidence="7 8">
    <name type="scientific">Sphingomonas liriopis</name>
    <dbReference type="NCBI Taxonomy" id="2949094"/>
    <lineage>
        <taxon>Bacteria</taxon>
        <taxon>Pseudomonadati</taxon>
        <taxon>Pseudomonadota</taxon>
        <taxon>Alphaproteobacteria</taxon>
        <taxon>Sphingomonadales</taxon>
        <taxon>Sphingomonadaceae</taxon>
        <taxon>Sphingomonas</taxon>
    </lineage>
</organism>
<dbReference type="SUPFAM" id="SSF48498">
    <property type="entry name" value="Tetracyclin repressor-like, C-terminal domain"/>
    <property type="match status" value="1"/>
</dbReference>
<evidence type="ECO:0000256" key="5">
    <source>
        <dbReference type="SAM" id="MobiDB-lite"/>
    </source>
</evidence>
<feature type="DNA-binding region" description="H-T-H motif" evidence="4">
    <location>
        <begin position="50"/>
        <end position="69"/>
    </location>
</feature>
<dbReference type="InterPro" id="IPR001647">
    <property type="entry name" value="HTH_TetR"/>
</dbReference>
<name>A0A9X2HSG2_9SPHN</name>
<feature type="region of interest" description="Disordered" evidence="5">
    <location>
        <begin position="1"/>
        <end position="24"/>
    </location>
</feature>
<keyword evidence="1" id="KW-0805">Transcription regulation</keyword>
<evidence type="ECO:0000259" key="6">
    <source>
        <dbReference type="PROSITE" id="PS50977"/>
    </source>
</evidence>
<dbReference type="GO" id="GO:0000976">
    <property type="term" value="F:transcription cis-regulatory region binding"/>
    <property type="evidence" value="ECO:0007669"/>
    <property type="project" value="TreeGrafter"/>
</dbReference>
<reference evidence="7" key="1">
    <citation type="submission" date="2022-05" db="EMBL/GenBank/DDBJ databases">
        <title>Sphingomonas sp. strain RP10 Genome sequencing and assembly.</title>
        <authorList>
            <person name="Kim I."/>
        </authorList>
    </citation>
    <scope>NUCLEOTIDE SEQUENCE</scope>
    <source>
        <strain evidence="7">RP10</strain>
    </source>
</reference>
<keyword evidence="2 4" id="KW-0238">DNA-binding</keyword>
<dbReference type="PRINTS" id="PR00455">
    <property type="entry name" value="HTHTETR"/>
</dbReference>
<evidence type="ECO:0000256" key="2">
    <source>
        <dbReference type="ARBA" id="ARBA00023125"/>
    </source>
</evidence>
<dbReference type="AlphaFoldDB" id="A0A9X2HSG2"/>
<evidence type="ECO:0000256" key="1">
    <source>
        <dbReference type="ARBA" id="ARBA00023015"/>
    </source>
</evidence>
<proteinExistence type="predicted"/>
<keyword evidence="3" id="KW-0804">Transcription</keyword>
<keyword evidence="8" id="KW-1185">Reference proteome</keyword>
<dbReference type="RefSeq" id="WP_254287467.1">
    <property type="nucleotide sequence ID" value="NZ_JAMLDY010000001.1"/>
</dbReference>
<evidence type="ECO:0000313" key="7">
    <source>
        <dbReference type="EMBL" id="MCP3733476.1"/>
    </source>
</evidence>
<dbReference type="InterPro" id="IPR050109">
    <property type="entry name" value="HTH-type_TetR-like_transc_reg"/>
</dbReference>
<dbReference type="GO" id="GO:0003700">
    <property type="term" value="F:DNA-binding transcription factor activity"/>
    <property type="evidence" value="ECO:0007669"/>
    <property type="project" value="TreeGrafter"/>
</dbReference>
<protein>
    <submittedName>
        <fullName evidence="7">TetR/AcrR family transcriptional regulator</fullName>
    </submittedName>
</protein>
<dbReference type="Gene3D" id="1.10.357.10">
    <property type="entry name" value="Tetracycline Repressor, domain 2"/>
    <property type="match status" value="1"/>
</dbReference>
<dbReference type="Pfam" id="PF00440">
    <property type="entry name" value="TetR_N"/>
    <property type="match status" value="1"/>
</dbReference>
<evidence type="ECO:0000256" key="3">
    <source>
        <dbReference type="ARBA" id="ARBA00023163"/>
    </source>
</evidence>